<name>A0ABQ2P247_9BACI</name>
<dbReference type="RefSeq" id="WP_188737792.1">
    <property type="nucleotide sequence ID" value="NZ_BMLW01000018.1"/>
</dbReference>
<organism evidence="3 4">
    <name type="scientific">Oceanobacillus neutriphilus</name>
    <dbReference type="NCBI Taxonomy" id="531815"/>
    <lineage>
        <taxon>Bacteria</taxon>
        <taxon>Bacillati</taxon>
        <taxon>Bacillota</taxon>
        <taxon>Bacilli</taxon>
        <taxon>Bacillales</taxon>
        <taxon>Bacillaceae</taxon>
        <taxon>Oceanobacillus</taxon>
    </lineage>
</organism>
<comment type="caution">
    <text evidence="3">The sequence shown here is derived from an EMBL/GenBank/DDBJ whole genome shotgun (WGS) entry which is preliminary data.</text>
</comment>
<feature type="region of interest" description="Disordered" evidence="1">
    <location>
        <begin position="867"/>
        <end position="906"/>
    </location>
</feature>
<dbReference type="InterPro" id="IPR056060">
    <property type="entry name" value="Tal_TT1_dom"/>
</dbReference>
<protein>
    <recommendedName>
        <fullName evidence="2">Peptidase S74 domain-containing protein</fullName>
    </recommendedName>
</protein>
<dbReference type="Gene3D" id="3.55.50.40">
    <property type="match status" value="1"/>
</dbReference>
<dbReference type="Proteomes" id="UP000641206">
    <property type="component" value="Unassembled WGS sequence"/>
</dbReference>
<keyword evidence="4" id="KW-1185">Reference proteome</keyword>
<dbReference type="Pfam" id="PF13884">
    <property type="entry name" value="Peptidase_S74"/>
    <property type="match status" value="1"/>
</dbReference>
<dbReference type="EMBL" id="BMLW01000018">
    <property type="protein sequence ID" value="GGP16215.1"/>
    <property type="molecule type" value="Genomic_DNA"/>
</dbReference>
<dbReference type="InterPro" id="IPR010572">
    <property type="entry name" value="Tail_dom"/>
</dbReference>
<gene>
    <name evidence="3" type="ORF">GCM10011346_47300</name>
</gene>
<feature type="domain" description="Peptidase S74" evidence="2">
    <location>
        <begin position="785"/>
        <end position="906"/>
    </location>
</feature>
<dbReference type="PROSITE" id="PS51688">
    <property type="entry name" value="ICA"/>
    <property type="match status" value="1"/>
</dbReference>
<evidence type="ECO:0000313" key="4">
    <source>
        <dbReference type="Proteomes" id="UP000641206"/>
    </source>
</evidence>
<dbReference type="Pfam" id="PF24650">
    <property type="entry name" value="TT1_Tal"/>
    <property type="match status" value="1"/>
</dbReference>
<feature type="compositionally biased region" description="Polar residues" evidence="1">
    <location>
        <begin position="884"/>
        <end position="906"/>
    </location>
</feature>
<evidence type="ECO:0000259" key="2">
    <source>
        <dbReference type="PROSITE" id="PS51688"/>
    </source>
</evidence>
<reference evidence="4" key="1">
    <citation type="journal article" date="2019" name="Int. J. Syst. Evol. Microbiol.">
        <title>The Global Catalogue of Microorganisms (GCM) 10K type strain sequencing project: providing services to taxonomists for standard genome sequencing and annotation.</title>
        <authorList>
            <consortium name="The Broad Institute Genomics Platform"/>
            <consortium name="The Broad Institute Genome Sequencing Center for Infectious Disease"/>
            <person name="Wu L."/>
            <person name="Ma J."/>
        </authorList>
    </citation>
    <scope>NUCLEOTIDE SEQUENCE [LARGE SCALE GENOMIC DNA]</scope>
    <source>
        <strain evidence="4">CGMCC 1.7693</strain>
    </source>
</reference>
<evidence type="ECO:0000256" key="1">
    <source>
        <dbReference type="SAM" id="MobiDB-lite"/>
    </source>
</evidence>
<evidence type="ECO:0000313" key="3">
    <source>
        <dbReference type="EMBL" id="GGP16215.1"/>
    </source>
</evidence>
<sequence length="906" mass="101192">MHVVDLSGNEYMLQATYTIEGELNANQSISVKILSTKVNKAFIENIAEMWSIVDNSNVEYKVVYCKKKGEGKLMTVDIKGIPLFFDTLDNDRIYERHDSHMTANQAFTLIFKDTGFTFALVDAFQAVQWEGFGEGETKLETFKRALNRYGAEFRISGSTVYLERQTGRDLSVMYRHRLNASNIIQENDAEEYWTYMRGYGDYDDGEDGGWQTAKIKREYTSPLAKILGKKHAPPLKDGRRTDSDELYNVLKETVDNSLKISVTADIHDLRNQGYPIARTQLGDRVFIIDERIGLNDEVRIVNQTITKDWRGNVVDIKLTFGTESLVKRHQSNMQTAVKNINDIITGRKQVPLSALDQRVKEISEIINGNNNSVFKYTPNGVVGWNGDDPNYMTRYVGDAIGFSRDGGKTYGTAMSAELGIVADYVTTGTLDANLVRVVGGNDTTYTFIEGDYIESRGQYYRTWFGETSYADLKFQLGRGYFRVNNEAENKRLYFSDKGISTFIQGYADENPDQENSGSGVIEFFSHQYNGPQWNTGNIRGLTIFSNQGHVAIKTANRDIILDADRDVKILASRGTVTLQPRDGNRDGLNHFRFNVKDNDSAGLSDGWIQYGSPSANYGSGLRFKKSTSGRPIIYATNGNGDINSGNVQADAFIGSLEAPSDNAYALVNDRLRITSKAGYNNGSPNYRDLQAAEGSFRSIKLNTDMSGSNFYIGVSSGELRVTSNLLGDGGSYRPIRIREVILDGGGRLVHEDGSTFIQGNVDVRATRVRSGTLVPMVAREFNSSSSEELKTNIKPYEGNGLDVVCGLNIVNFDWIESPEAGRQIGVIAENSPDISSSSGKEIKINDLVMYLTKSVQELHEENNKLRGEIEHGKQSHKFNRQLFGRSSSRQSPTNRRIRNSFSRDAS</sequence>
<dbReference type="Pfam" id="PF06605">
    <property type="entry name" value="Prophage_tail"/>
    <property type="match status" value="1"/>
</dbReference>
<proteinExistence type="predicted"/>
<accession>A0ABQ2P247</accession>
<dbReference type="InterPro" id="IPR030392">
    <property type="entry name" value="S74_ICA"/>
</dbReference>